<dbReference type="InterPro" id="IPR024989">
    <property type="entry name" value="MFS_assoc_dom"/>
</dbReference>
<dbReference type="GO" id="GO:0005886">
    <property type="term" value="C:plasma membrane"/>
    <property type="evidence" value="ECO:0007669"/>
    <property type="project" value="UniProtKB-SubCell"/>
</dbReference>
<evidence type="ECO:0000256" key="8">
    <source>
        <dbReference type="SAM" id="Phobius"/>
    </source>
</evidence>
<feature type="transmembrane region" description="Helical" evidence="8">
    <location>
        <begin position="327"/>
        <end position="350"/>
    </location>
</feature>
<comment type="caution">
    <text evidence="10">The sequence shown here is derived from an EMBL/GenBank/DDBJ whole genome shotgun (WGS) entry which is preliminary data.</text>
</comment>
<feature type="transmembrane region" description="Helical" evidence="8">
    <location>
        <begin position="73"/>
        <end position="89"/>
    </location>
</feature>
<feature type="transmembrane region" description="Helical" evidence="8">
    <location>
        <begin position="95"/>
        <end position="115"/>
    </location>
</feature>
<dbReference type="GO" id="GO:0015528">
    <property type="term" value="F:lactose:proton symporter activity"/>
    <property type="evidence" value="ECO:0007669"/>
    <property type="project" value="TreeGrafter"/>
</dbReference>
<dbReference type="PANTHER" id="PTHR23522:SF10">
    <property type="entry name" value="3-PHENYLPROPIONIC ACID TRANSPORTER-RELATED"/>
    <property type="match status" value="1"/>
</dbReference>
<dbReference type="SUPFAM" id="SSF103473">
    <property type="entry name" value="MFS general substrate transporter"/>
    <property type="match status" value="1"/>
</dbReference>
<dbReference type="EMBL" id="QPMH01000020">
    <property type="protein sequence ID" value="RDD60751.1"/>
    <property type="molecule type" value="Genomic_DNA"/>
</dbReference>
<evidence type="ECO:0000256" key="7">
    <source>
        <dbReference type="ARBA" id="ARBA00023136"/>
    </source>
</evidence>
<dbReference type="AlphaFoldDB" id="A0A369T604"/>
<feature type="transmembrane region" description="Helical" evidence="8">
    <location>
        <begin position="240"/>
        <end position="261"/>
    </location>
</feature>
<evidence type="ECO:0000256" key="3">
    <source>
        <dbReference type="ARBA" id="ARBA00022475"/>
    </source>
</evidence>
<feature type="transmembrane region" description="Helical" evidence="8">
    <location>
        <begin position="38"/>
        <end position="61"/>
    </location>
</feature>
<feature type="transmembrane region" description="Helical" evidence="8">
    <location>
        <begin position="136"/>
        <end position="155"/>
    </location>
</feature>
<evidence type="ECO:0000256" key="6">
    <source>
        <dbReference type="ARBA" id="ARBA00022989"/>
    </source>
</evidence>
<feature type="domain" description="Major facilitator superfamily (MFS) profile" evidence="9">
    <location>
        <begin position="194"/>
        <end position="388"/>
    </location>
</feature>
<dbReference type="Pfam" id="PF12832">
    <property type="entry name" value="MFS_1_like"/>
    <property type="match status" value="1"/>
</dbReference>
<feature type="transmembrane region" description="Helical" evidence="8">
    <location>
        <begin position="161"/>
        <end position="182"/>
    </location>
</feature>
<organism evidence="10 11">
    <name type="scientific">Ferruginivarius sediminum</name>
    <dbReference type="NCBI Taxonomy" id="2661937"/>
    <lineage>
        <taxon>Bacteria</taxon>
        <taxon>Pseudomonadati</taxon>
        <taxon>Pseudomonadota</taxon>
        <taxon>Alphaproteobacteria</taxon>
        <taxon>Rhodospirillales</taxon>
        <taxon>Rhodospirillaceae</taxon>
        <taxon>Ferruginivarius</taxon>
    </lineage>
</organism>
<evidence type="ECO:0000313" key="10">
    <source>
        <dbReference type="EMBL" id="RDD60751.1"/>
    </source>
</evidence>
<dbReference type="RefSeq" id="WP_114583280.1">
    <property type="nucleotide sequence ID" value="NZ_QPMH01000020.1"/>
</dbReference>
<protein>
    <submittedName>
        <fullName evidence="10">3-phenylpropionate MFS transporter</fullName>
    </submittedName>
</protein>
<dbReference type="PIRSF" id="PIRSF004925">
    <property type="entry name" value="HcaT"/>
    <property type="match status" value="1"/>
</dbReference>
<dbReference type="Proteomes" id="UP000253941">
    <property type="component" value="Unassembled WGS sequence"/>
</dbReference>
<evidence type="ECO:0000256" key="5">
    <source>
        <dbReference type="ARBA" id="ARBA00022692"/>
    </source>
</evidence>
<keyword evidence="3" id="KW-1003">Cell membrane</keyword>
<feature type="transmembrane region" description="Helical" evidence="8">
    <location>
        <begin position="291"/>
        <end position="315"/>
    </location>
</feature>
<proteinExistence type="predicted"/>
<keyword evidence="6 8" id="KW-1133">Transmembrane helix</keyword>
<keyword evidence="4" id="KW-0997">Cell inner membrane</keyword>
<dbReference type="PROSITE" id="PS50850">
    <property type="entry name" value="MFS"/>
    <property type="match status" value="1"/>
</dbReference>
<evidence type="ECO:0000256" key="1">
    <source>
        <dbReference type="ARBA" id="ARBA00004429"/>
    </source>
</evidence>
<dbReference type="InterPro" id="IPR026032">
    <property type="entry name" value="HcaT-like"/>
</dbReference>
<evidence type="ECO:0000313" key="11">
    <source>
        <dbReference type="Proteomes" id="UP000253941"/>
    </source>
</evidence>
<dbReference type="NCBIfam" id="NF008346">
    <property type="entry name" value="PRK11128.1"/>
    <property type="match status" value="1"/>
</dbReference>
<dbReference type="NCBIfam" id="NF037955">
    <property type="entry name" value="mfs"/>
    <property type="match status" value="1"/>
</dbReference>
<keyword evidence="11" id="KW-1185">Reference proteome</keyword>
<evidence type="ECO:0000256" key="4">
    <source>
        <dbReference type="ARBA" id="ARBA00022519"/>
    </source>
</evidence>
<gene>
    <name evidence="10" type="ORF">DRB17_16250</name>
</gene>
<feature type="transmembrane region" description="Helical" evidence="8">
    <location>
        <begin position="356"/>
        <end position="376"/>
    </location>
</feature>
<sequence length="388" mass="40701">MTSALRTALPFASFYGAFFLALGIYLPFWPMFLEDRGLAGAEIGLVLALGTWVKTAVNPVIGQIADRTGRRRWTMGALALFALLAAAAFQLVHGFWGVLAIHLLLFPSFHSIIPLGESQAMAAVRAHSLDYGRLRLWGSITFILAVLGIGEVLSSHSPDSILWGIMAALALLWLTTLLLPRAERRTERHAPAPLTALLAHRRFVLFLATGALLQASHAVYYAFSAVHWKSVGISPATVGWLWSEGVVAEILLFAAGGAVLARTGPVGLLLLAAAGGLLRWSTLAVTTDIGVLAAAQVLHGLTFGAAHLGAMHFIARTAPSGLQSTAQGLYSAVSGGIAMGLAMLAAGALYDSVGGLAFYAMAAMSAVAGVLALVLWRAERQAGGYAVP</sequence>
<keyword evidence="5 8" id="KW-0812">Transmembrane</keyword>
<dbReference type="GO" id="GO:0030395">
    <property type="term" value="F:lactose binding"/>
    <property type="evidence" value="ECO:0007669"/>
    <property type="project" value="TreeGrafter"/>
</dbReference>
<dbReference type="Gene3D" id="1.20.1250.20">
    <property type="entry name" value="MFS general substrate transporter like domains"/>
    <property type="match status" value="2"/>
</dbReference>
<reference evidence="10 11" key="1">
    <citation type="submission" date="2018-07" db="EMBL/GenBank/DDBJ databases">
        <title>Venubactetium sediminum gen. nov., sp. nov., isolated from a marine solar saltern.</title>
        <authorList>
            <person name="Wang S."/>
        </authorList>
    </citation>
    <scope>NUCLEOTIDE SEQUENCE [LARGE SCALE GENOMIC DNA]</scope>
    <source>
        <strain evidence="10 11">WD2A32</strain>
    </source>
</reference>
<accession>A0A369T604</accession>
<dbReference type="PANTHER" id="PTHR23522">
    <property type="entry name" value="BLL5896 PROTEIN"/>
    <property type="match status" value="1"/>
</dbReference>
<feature type="transmembrane region" description="Helical" evidence="8">
    <location>
        <begin position="12"/>
        <end position="32"/>
    </location>
</feature>
<comment type="subcellular location">
    <subcellularLocation>
        <location evidence="1">Cell inner membrane</location>
        <topology evidence="1">Multi-pass membrane protein</topology>
    </subcellularLocation>
</comment>
<name>A0A369T604_9PROT</name>
<keyword evidence="2" id="KW-0813">Transport</keyword>
<dbReference type="InterPro" id="IPR036259">
    <property type="entry name" value="MFS_trans_sf"/>
</dbReference>
<feature type="transmembrane region" description="Helical" evidence="8">
    <location>
        <begin position="203"/>
        <end position="228"/>
    </location>
</feature>
<keyword evidence="7 8" id="KW-0472">Membrane</keyword>
<dbReference type="InterPro" id="IPR020846">
    <property type="entry name" value="MFS_dom"/>
</dbReference>
<evidence type="ECO:0000259" key="9">
    <source>
        <dbReference type="PROSITE" id="PS50850"/>
    </source>
</evidence>
<evidence type="ECO:0000256" key="2">
    <source>
        <dbReference type="ARBA" id="ARBA00022448"/>
    </source>
</evidence>
<feature type="transmembrane region" description="Helical" evidence="8">
    <location>
        <begin position="268"/>
        <end position="285"/>
    </location>
</feature>